<dbReference type="Proteomes" id="UP000000493">
    <property type="component" value="Plasmid pRUNSL01"/>
</dbReference>
<keyword evidence="2" id="KW-1185">Reference proteome</keyword>
<proteinExistence type="predicted"/>
<name>A0A7U4E8S3_RUNSL</name>
<evidence type="ECO:0000313" key="1">
    <source>
        <dbReference type="EMBL" id="AEI51993.1"/>
    </source>
</evidence>
<organism evidence="1 2">
    <name type="scientific">Runella slithyformis (strain ATCC 29530 / DSM 19594 / LMG 11500 / NCIMB 11436 / LSU 4)</name>
    <dbReference type="NCBI Taxonomy" id="761193"/>
    <lineage>
        <taxon>Bacteria</taxon>
        <taxon>Pseudomonadati</taxon>
        <taxon>Bacteroidota</taxon>
        <taxon>Cytophagia</taxon>
        <taxon>Cytophagales</taxon>
        <taxon>Spirosomataceae</taxon>
        <taxon>Runella</taxon>
    </lineage>
</organism>
<dbReference type="KEGG" id="rsi:Runsl_5708"/>
<dbReference type="AlphaFoldDB" id="A0A7U4E8S3"/>
<dbReference type="RefSeq" id="WP_013921664.1">
    <property type="nucleotide sequence ID" value="NC_015693.1"/>
</dbReference>
<protein>
    <submittedName>
        <fullName evidence="1">Uncharacterized protein</fullName>
    </submittedName>
</protein>
<sequence>MPNQTLIAQLEEYKRKERFMLDHWEDREVEPSHEFVIEQMRREVIRFTDFLIDRLAANASDLHEQVERYFKEWDNDNFNYDETEFIVETEYEAMRMVGLNIDDLLL</sequence>
<accession>A0A7U4E8S3</accession>
<keyword evidence="1" id="KW-0614">Plasmid</keyword>
<gene>
    <name evidence="1" type="ordered locus">Runsl_5708</name>
</gene>
<geneLocation type="plasmid" evidence="1 2">
    <name>pRUNSL01</name>
</geneLocation>
<reference evidence="1 2" key="2">
    <citation type="journal article" date="2012" name="Stand. Genomic Sci.">
        <title>Complete genome sequence of the aquatic bacterium Runella slithyformis type strain (LSU 4(T)).</title>
        <authorList>
            <person name="Copeland A."/>
            <person name="Zhang X."/>
            <person name="Misra M."/>
            <person name="Lapidus A."/>
            <person name="Nolan M."/>
            <person name="Lucas S."/>
            <person name="Deshpande S."/>
            <person name="Cheng J.F."/>
            <person name="Tapia R."/>
            <person name="Goodwin L.A."/>
            <person name="Pitluck S."/>
            <person name="Liolios K."/>
            <person name="Pagani I."/>
            <person name="Ivanova N."/>
            <person name="Mikhailova N."/>
            <person name="Pati A."/>
            <person name="Chen A."/>
            <person name="Palaniappan K."/>
            <person name="Land M."/>
            <person name="Hauser L."/>
            <person name="Pan C."/>
            <person name="Jeffries C.D."/>
            <person name="Detter J.C."/>
            <person name="Brambilla E.M."/>
            <person name="Rohde M."/>
            <person name="Djao O.D."/>
            <person name="Goker M."/>
            <person name="Sikorski J."/>
            <person name="Tindall B.J."/>
            <person name="Woyke T."/>
            <person name="Bristow J."/>
            <person name="Eisen J.A."/>
            <person name="Markowitz V."/>
            <person name="Hugenholtz P."/>
            <person name="Kyrpides N.C."/>
            <person name="Klenk H.P."/>
            <person name="Mavromatis K."/>
        </authorList>
    </citation>
    <scope>NUCLEOTIDE SEQUENCE [LARGE SCALE GENOMIC DNA]</scope>
    <source>
        <strain evidence="2">ATCC 29530 / DSM 19594 / LMG 11500 / NCIMB 11436 / LSU 4</strain>
    </source>
</reference>
<evidence type="ECO:0000313" key="2">
    <source>
        <dbReference type="Proteomes" id="UP000000493"/>
    </source>
</evidence>
<reference evidence="2" key="1">
    <citation type="submission" date="2011-06" db="EMBL/GenBank/DDBJ databases">
        <title>The complete genome of plasmid 1 of Runella slithyformis DSM 19594.</title>
        <authorList>
            <consortium name="US DOE Joint Genome Institute (JGI-PGF)"/>
            <person name="Lucas S."/>
            <person name="Han J."/>
            <person name="Lapidus A."/>
            <person name="Bruce D."/>
            <person name="Goodwin L."/>
            <person name="Pitluck S."/>
            <person name="Peters L."/>
            <person name="Kyrpides N."/>
            <person name="Mavromatis K."/>
            <person name="Ivanova N."/>
            <person name="Ovchinnikova G."/>
            <person name="Zhang X."/>
            <person name="Misra M."/>
            <person name="Detter J.C."/>
            <person name="Tapia R."/>
            <person name="Han C."/>
            <person name="Land M."/>
            <person name="Hauser L."/>
            <person name="Markowitz V."/>
            <person name="Cheng J.-F."/>
            <person name="Hugenholtz P."/>
            <person name="Woyke T."/>
            <person name="Wu D."/>
            <person name="Tindall B."/>
            <person name="Faehrich R."/>
            <person name="Brambilla E."/>
            <person name="Klenk H.-P."/>
            <person name="Eisen J.A."/>
        </authorList>
    </citation>
    <scope>NUCLEOTIDE SEQUENCE [LARGE SCALE GENOMIC DNA]</scope>
    <source>
        <strain evidence="2">ATCC 29530 / DSM 19594 / LMG 11500 / NCIMB 11436 / LSU 4</strain>
        <plasmid evidence="2">pRUNSL01</plasmid>
    </source>
</reference>
<dbReference type="EMBL" id="CP002860">
    <property type="protein sequence ID" value="AEI51993.1"/>
    <property type="molecule type" value="Genomic_DNA"/>
</dbReference>
<dbReference type="Gene3D" id="1.20.1480.40">
    <property type="entry name" value="Uncharacterised protein PF16133, DUF4844"/>
    <property type="match status" value="1"/>
</dbReference>
<dbReference type="InterPro" id="IPR038360">
    <property type="entry name" value="DUF4844_sf"/>
</dbReference>